<protein>
    <submittedName>
        <fullName evidence="1">Uncharacterized protein</fullName>
    </submittedName>
</protein>
<organism evidence="1">
    <name type="scientific">viral metagenome</name>
    <dbReference type="NCBI Taxonomy" id="1070528"/>
    <lineage>
        <taxon>unclassified sequences</taxon>
        <taxon>metagenomes</taxon>
        <taxon>organismal metagenomes</taxon>
    </lineage>
</organism>
<sequence length="221" mass="25715">MFNLNEISIGIPLDTINLITLTYYSSKSEILNIYDTNFDFNEDIVPLTTSVLETKPSIIQAKRYCNVNSESFIIINSNTNINSNSSLPNKSDLEYPCFFYDIQNNHKLQNIQGYSRKLINTLDTQDELLIRMYKLEEHKGEFGNCILNEEELTIIIWNWEYANFQIIINKANPRQCQLQLNVYVTEDNKIISNKLDQINGILKKIQLLSSFLKKSRAKSRI</sequence>
<evidence type="ECO:0000313" key="1">
    <source>
        <dbReference type="EMBL" id="QHT33844.1"/>
    </source>
</evidence>
<accession>A0A6C0EXB1</accession>
<name>A0A6C0EXB1_9ZZZZ</name>
<proteinExistence type="predicted"/>
<dbReference type="AlphaFoldDB" id="A0A6C0EXB1"/>
<dbReference type="EMBL" id="MN738979">
    <property type="protein sequence ID" value="QHT33844.1"/>
    <property type="molecule type" value="Genomic_DNA"/>
</dbReference>
<reference evidence="1" key="1">
    <citation type="journal article" date="2020" name="Nature">
        <title>Giant virus diversity and host interactions through global metagenomics.</title>
        <authorList>
            <person name="Schulz F."/>
            <person name="Roux S."/>
            <person name="Paez-Espino D."/>
            <person name="Jungbluth S."/>
            <person name="Walsh D.A."/>
            <person name="Denef V.J."/>
            <person name="McMahon K.D."/>
            <person name="Konstantinidis K.T."/>
            <person name="Eloe-Fadrosh E.A."/>
            <person name="Kyrpides N.C."/>
            <person name="Woyke T."/>
        </authorList>
    </citation>
    <scope>NUCLEOTIDE SEQUENCE</scope>
    <source>
        <strain evidence="1">GVMAG-M-3300009161-52</strain>
    </source>
</reference>